<dbReference type="AlphaFoldDB" id="A0A6C0CSI0"/>
<protein>
    <submittedName>
        <fullName evidence="1">Uncharacterized protein</fullName>
    </submittedName>
</protein>
<accession>A0A6C0CSI0</accession>
<dbReference type="EMBL" id="MN739481">
    <property type="protein sequence ID" value="QHT07498.1"/>
    <property type="molecule type" value="Genomic_DNA"/>
</dbReference>
<evidence type="ECO:0000313" key="1">
    <source>
        <dbReference type="EMBL" id="QHT07498.1"/>
    </source>
</evidence>
<reference evidence="1" key="1">
    <citation type="journal article" date="2020" name="Nature">
        <title>Giant virus diversity and host interactions through global metagenomics.</title>
        <authorList>
            <person name="Schulz F."/>
            <person name="Roux S."/>
            <person name="Paez-Espino D."/>
            <person name="Jungbluth S."/>
            <person name="Walsh D.A."/>
            <person name="Denef V.J."/>
            <person name="McMahon K.D."/>
            <person name="Konstantinidis K.T."/>
            <person name="Eloe-Fadrosh E.A."/>
            <person name="Kyrpides N.C."/>
            <person name="Woyke T."/>
        </authorList>
    </citation>
    <scope>NUCLEOTIDE SEQUENCE</scope>
    <source>
        <strain evidence="1">GVMAG-M-3300021963-12</strain>
    </source>
</reference>
<proteinExistence type="predicted"/>
<organism evidence="1">
    <name type="scientific">viral metagenome</name>
    <dbReference type="NCBI Taxonomy" id="1070528"/>
    <lineage>
        <taxon>unclassified sequences</taxon>
        <taxon>metagenomes</taxon>
        <taxon>organismal metagenomes</taxon>
    </lineage>
</organism>
<name>A0A6C0CSI0_9ZZZZ</name>
<sequence>MSSIRIRIIWRSDIGGSGHGEYMTYEEFKQLVGKTPPELVEELNDRHPRIYHWIEPEPYIAL</sequence>